<dbReference type="AlphaFoldDB" id="A0A857C2N6"/>
<name>A0A857C2N6_9HYPH</name>
<evidence type="ECO:0000256" key="1">
    <source>
        <dbReference type="SAM" id="MobiDB-lite"/>
    </source>
</evidence>
<proteinExistence type="predicted"/>
<sequence>MPIPSGYYIWRCMMTIHKIHQLSTPIALWGAGVVLLVATLGAGLAASDVDAAAETAANMQPSAHERVVSAGKDERAIAQTVEAVCGGIIFREEDPDCFAGTPPQKHPVIAEPATGNQALPVQPSGS</sequence>
<evidence type="ECO:0000313" key="3">
    <source>
        <dbReference type="Proteomes" id="UP000435648"/>
    </source>
</evidence>
<dbReference type="RefSeq" id="WP_158192283.1">
    <property type="nucleotide sequence ID" value="NZ_CP046908.1"/>
</dbReference>
<gene>
    <name evidence="2" type="ORF">GH266_01290</name>
</gene>
<reference evidence="2 3" key="1">
    <citation type="submission" date="2019-12" db="EMBL/GenBank/DDBJ databases">
        <title>The genome of Stappia indica PHM037.</title>
        <authorList>
            <person name="Kacar D."/>
            <person name="Galan B."/>
            <person name="Canedo L."/>
            <person name="Rodriguez P."/>
            <person name="de la Calle F."/>
            <person name="Garcia J.L."/>
        </authorList>
    </citation>
    <scope>NUCLEOTIDE SEQUENCE [LARGE SCALE GENOMIC DNA]</scope>
    <source>
        <strain evidence="2 3">PHM037</strain>
    </source>
</reference>
<protein>
    <submittedName>
        <fullName evidence="2">Uncharacterized protein</fullName>
    </submittedName>
</protein>
<dbReference type="OrthoDB" id="9933949at2"/>
<evidence type="ECO:0000313" key="2">
    <source>
        <dbReference type="EMBL" id="QGZ33260.1"/>
    </source>
</evidence>
<organism evidence="2 3">
    <name type="scientific">Stappia indica</name>
    <dbReference type="NCBI Taxonomy" id="538381"/>
    <lineage>
        <taxon>Bacteria</taxon>
        <taxon>Pseudomonadati</taxon>
        <taxon>Pseudomonadota</taxon>
        <taxon>Alphaproteobacteria</taxon>
        <taxon>Hyphomicrobiales</taxon>
        <taxon>Stappiaceae</taxon>
        <taxon>Stappia</taxon>
    </lineage>
</organism>
<dbReference type="EMBL" id="CP046908">
    <property type="protein sequence ID" value="QGZ33260.1"/>
    <property type="molecule type" value="Genomic_DNA"/>
</dbReference>
<accession>A0A857C2N6</accession>
<feature type="region of interest" description="Disordered" evidence="1">
    <location>
        <begin position="99"/>
        <end position="126"/>
    </location>
</feature>
<dbReference type="KEGG" id="siw:GH266_01290"/>
<dbReference type="Proteomes" id="UP000435648">
    <property type="component" value="Chromosome"/>
</dbReference>
<feature type="compositionally biased region" description="Polar residues" evidence="1">
    <location>
        <begin position="114"/>
        <end position="126"/>
    </location>
</feature>